<dbReference type="AlphaFoldDB" id="Q10F78"/>
<organism evidence="1 2">
    <name type="scientific">Oryza sativa subsp. japonica</name>
    <name type="common">Rice</name>
    <dbReference type="NCBI Taxonomy" id="39947"/>
    <lineage>
        <taxon>Eukaryota</taxon>
        <taxon>Viridiplantae</taxon>
        <taxon>Streptophyta</taxon>
        <taxon>Embryophyta</taxon>
        <taxon>Tracheophyta</taxon>
        <taxon>Spermatophyta</taxon>
        <taxon>Magnoliopsida</taxon>
        <taxon>Liliopsida</taxon>
        <taxon>Poales</taxon>
        <taxon>Poaceae</taxon>
        <taxon>BOP clade</taxon>
        <taxon>Oryzoideae</taxon>
        <taxon>Oryzeae</taxon>
        <taxon>Oryzinae</taxon>
        <taxon>Oryza</taxon>
        <taxon>Oryza sativa</taxon>
    </lineage>
</organism>
<gene>
    <name evidence="1" type="ORF">OSJNBa0092M19.18</name>
</gene>
<evidence type="ECO:0000313" key="1">
    <source>
        <dbReference type="EMBL" id="AAO72406.1"/>
    </source>
</evidence>
<dbReference type="Proteomes" id="UP000000763">
    <property type="component" value="Chromosome 3"/>
</dbReference>
<evidence type="ECO:0000313" key="2">
    <source>
        <dbReference type="Proteomes" id="UP000000763"/>
    </source>
</evidence>
<dbReference type="EMBL" id="AC079889">
    <property type="protein sequence ID" value="AAO72406.1"/>
    <property type="molecule type" value="Genomic_DNA"/>
</dbReference>
<name>Q10F78_ORYSJ</name>
<accession>Q10F78</accession>
<protein>
    <submittedName>
        <fullName evidence="1">Uncharacterized protein</fullName>
    </submittedName>
</protein>
<proteinExistence type="predicted"/>
<reference evidence="2" key="1">
    <citation type="journal article" date="2005" name="Nature">
        <title>The map-based sequence of the rice genome.</title>
        <authorList>
            <consortium name="International rice genome sequencing project (IRGSP)"/>
            <person name="Matsumoto T."/>
            <person name="Wu J."/>
            <person name="Kanamori H."/>
            <person name="Katayose Y."/>
            <person name="Fujisawa M."/>
            <person name="Namiki N."/>
            <person name="Mizuno H."/>
            <person name="Yamamoto K."/>
            <person name="Antonio B.A."/>
            <person name="Baba T."/>
            <person name="Sakata K."/>
            <person name="Nagamura Y."/>
            <person name="Aoki H."/>
            <person name="Arikawa K."/>
            <person name="Arita K."/>
            <person name="Bito T."/>
            <person name="Chiden Y."/>
            <person name="Fujitsuka N."/>
            <person name="Fukunaka R."/>
            <person name="Hamada M."/>
            <person name="Harada C."/>
            <person name="Hayashi A."/>
            <person name="Hijishita S."/>
            <person name="Honda M."/>
            <person name="Hosokawa S."/>
            <person name="Ichikawa Y."/>
            <person name="Idonuma A."/>
            <person name="Iijima M."/>
            <person name="Ikeda M."/>
            <person name="Ikeno M."/>
            <person name="Ito K."/>
            <person name="Ito S."/>
            <person name="Ito T."/>
            <person name="Ito Y."/>
            <person name="Ito Y."/>
            <person name="Iwabuchi A."/>
            <person name="Kamiya K."/>
            <person name="Karasawa W."/>
            <person name="Kurita K."/>
            <person name="Katagiri S."/>
            <person name="Kikuta A."/>
            <person name="Kobayashi H."/>
            <person name="Kobayashi N."/>
            <person name="Machita K."/>
            <person name="Maehara T."/>
            <person name="Masukawa M."/>
            <person name="Mizubayashi T."/>
            <person name="Mukai Y."/>
            <person name="Nagasaki H."/>
            <person name="Nagata Y."/>
            <person name="Naito S."/>
            <person name="Nakashima M."/>
            <person name="Nakama Y."/>
            <person name="Nakamichi Y."/>
            <person name="Nakamura M."/>
            <person name="Meguro A."/>
            <person name="Negishi M."/>
            <person name="Ohta I."/>
            <person name="Ohta T."/>
            <person name="Okamoto M."/>
            <person name="Ono N."/>
            <person name="Saji S."/>
            <person name="Sakaguchi M."/>
            <person name="Sakai K."/>
            <person name="Shibata M."/>
            <person name="Shimokawa T."/>
            <person name="Song J."/>
            <person name="Takazaki Y."/>
            <person name="Terasawa K."/>
            <person name="Tsugane M."/>
            <person name="Tsuji K."/>
            <person name="Ueda S."/>
            <person name="Waki K."/>
            <person name="Yamagata H."/>
            <person name="Yamamoto M."/>
            <person name="Yamamoto S."/>
            <person name="Yamane H."/>
            <person name="Yoshiki S."/>
            <person name="Yoshihara R."/>
            <person name="Yukawa K."/>
            <person name="Zhong H."/>
            <person name="Yano M."/>
            <person name="Yuan Q."/>
            <person name="Ouyang S."/>
            <person name="Liu J."/>
            <person name="Jones K.M."/>
            <person name="Gansberger K."/>
            <person name="Moffat K."/>
            <person name="Hill J."/>
            <person name="Bera J."/>
            <person name="Fadrosh D."/>
            <person name="Jin S."/>
            <person name="Johri S."/>
            <person name="Kim M."/>
            <person name="Overton L."/>
            <person name="Reardon M."/>
            <person name="Tsitrin T."/>
            <person name="Vuong H."/>
            <person name="Weaver B."/>
            <person name="Ciecko A."/>
            <person name="Tallon L."/>
            <person name="Jackson J."/>
            <person name="Pai G."/>
            <person name="Aken S.V."/>
            <person name="Utterback T."/>
            <person name="Reidmuller S."/>
            <person name="Feldblyum T."/>
            <person name="Hsiao J."/>
            <person name="Zismann V."/>
            <person name="Iobst S."/>
            <person name="de Vazeille A.R."/>
            <person name="Buell C.R."/>
            <person name="Ying K."/>
            <person name="Li Y."/>
            <person name="Lu T."/>
            <person name="Huang Y."/>
            <person name="Zhao Q."/>
            <person name="Feng Q."/>
            <person name="Zhang L."/>
            <person name="Zhu J."/>
            <person name="Weng Q."/>
            <person name="Mu J."/>
            <person name="Lu Y."/>
            <person name="Fan D."/>
            <person name="Liu Y."/>
            <person name="Guan J."/>
            <person name="Zhang Y."/>
            <person name="Yu S."/>
            <person name="Liu X."/>
            <person name="Zhang Y."/>
            <person name="Hong G."/>
            <person name="Han B."/>
            <person name="Choisne N."/>
            <person name="Demange N."/>
            <person name="Orjeda G."/>
            <person name="Samain S."/>
            <person name="Cattolico L."/>
            <person name="Pelletier E."/>
            <person name="Couloux A."/>
            <person name="Segurens B."/>
            <person name="Wincker P."/>
            <person name="D'Hont A."/>
            <person name="Scarpelli C."/>
            <person name="Weissenbach J."/>
            <person name="Salanoubat M."/>
            <person name="Quetier F."/>
            <person name="Yu Y."/>
            <person name="Kim H.R."/>
            <person name="Rambo T."/>
            <person name="Currie J."/>
            <person name="Collura K."/>
            <person name="Luo M."/>
            <person name="Yang T."/>
            <person name="Ammiraju J.S.S."/>
            <person name="Engler F."/>
            <person name="Soderlund C."/>
            <person name="Wing R.A."/>
            <person name="Palmer L.E."/>
            <person name="de la Bastide M."/>
            <person name="Spiegel L."/>
            <person name="Nascimento L."/>
            <person name="Zutavern T."/>
            <person name="O'Shaughnessy A."/>
            <person name="Dike S."/>
            <person name="Dedhia N."/>
            <person name="Preston R."/>
            <person name="Balija V."/>
            <person name="McCombie W.R."/>
            <person name="Chow T."/>
            <person name="Chen H."/>
            <person name="Chung M."/>
            <person name="Chen C."/>
            <person name="Shaw J."/>
            <person name="Wu H."/>
            <person name="Hsiao K."/>
            <person name="Chao Y."/>
            <person name="Chu M."/>
            <person name="Cheng C."/>
            <person name="Hour A."/>
            <person name="Lee P."/>
            <person name="Lin S."/>
            <person name="Lin Y."/>
            <person name="Liou J."/>
            <person name="Liu S."/>
            <person name="Hsing Y."/>
            <person name="Raghuvanshi S."/>
            <person name="Mohanty A."/>
            <person name="Bharti A.K."/>
            <person name="Gaur A."/>
            <person name="Gupta V."/>
            <person name="Kumar D."/>
            <person name="Ravi V."/>
            <person name="Vij S."/>
            <person name="Kapur A."/>
            <person name="Khurana P."/>
            <person name="Khurana P."/>
            <person name="Khurana J.P."/>
            <person name="Tyagi A.K."/>
            <person name="Gaikwad K."/>
            <person name="Singh A."/>
            <person name="Dalal V."/>
            <person name="Srivastava S."/>
            <person name="Dixit A."/>
            <person name="Pal A.K."/>
            <person name="Ghazi I.A."/>
            <person name="Yadav M."/>
            <person name="Pandit A."/>
            <person name="Bhargava A."/>
            <person name="Sureshbabu K."/>
            <person name="Batra K."/>
            <person name="Sharma T.R."/>
            <person name="Mohapatra T."/>
            <person name="Singh N.K."/>
            <person name="Messing J."/>
            <person name="Nelson A.B."/>
            <person name="Fuks G."/>
            <person name="Kavchok S."/>
            <person name="Keizer G."/>
            <person name="Linton E."/>
            <person name="Llaca V."/>
            <person name="Song R."/>
            <person name="Tanyolac B."/>
            <person name="Young S."/>
            <person name="Ho-Il K."/>
            <person name="Hahn J.H."/>
            <person name="Sangsakoo G."/>
            <person name="Vanavichit A."/>
            <person name="de Mattos Luiz.A.T."/>
            <person name="Zimmer P.D."/>
            <person name="Malone G."/>
            <person name="Dellagostin O."/>
            <person name="de Oliveira A.C."/>
            <person name="Bevan M."/>
            <person name="Bancroft I."/>
            <person name="Minx P."/>
            <person name="Cordum H."/>
            <person name="Wilson R."/>
            <person name="Cheng Z."/>
            <person name="Jin W."/>
            <person name="Jiang J."/>
            <person name="Leong S.A."/>
            <person name="Iwama H."/>
            <person name="Gojobori T."/>
            <person name="Itoh T."/>
            <person name="Niimura Y."/>
            <person name="Fujii Y."/>
            <person name="Habara T."/>
            <person name="Sakai H."/>
            <person name="Sato Y."/>
            <person name="Wilson G."/>
            <person name="Kumar K."/>
            <person name="McCouch S."/>
            <person name="Juretic N."/>
            <person name="Hoen D."/>
            <person name="Wright S."/>
            <person name="Bruskiewich R."/>
            <person name="Bureau T."/>
            <person name="Miyao A."/>
            <person name="Hirochika H."/>
            <person name="Nishikawa T."/>
            <person name="Kadowaki K."/>
            <person name="Sugiura M."/>
            <person name="Burr B."/>
            <person name="Sasaki T."/>
        </authorList>
    </citation>
    <scope>NUCLEOTIDE SEQUENCE [LARGE SCALE GENOMIC DNA]</scope>
    <source>
        <strain evidence="2">cv. Nipponbare</strain>
    </source>
</reference>
<sequence>MEEEDITMAVDGGGQRRLRRRRYFGPRYRTPDNTLTSKEVFTWAKSNNRRLFHVGDIDKTSKNGVVQWGAFMQVNLLLLNGTFMRVNLLLFNGQMWEAESKWKTPQSKFITF</sequence>
<reference evidence="2" key="2">
    <citation type="journal article" date="2008" name="Nucleic Acids Res.">
        <title>The rice annotation project database (RAP-DB): 2008 update.</title>
        <authorList>
            <consortium name="The rice annotation project (RAP)"/>
        </authorList>
    </citation>
    <scope>GENOME REANNOTATION</scope>
    <source>
        <strain evidence="2">cv. Nipponbare</strain>
    </source>
</reference>